<proteinExistence type="predicted"/>
<dbReference type="Gene3D" id="2.60.60.20">
    <property type="entry name" value="PLAT/LH2 domain"/>
    <property type="match status" value="3"/>
</dbReference>
<feature type="compositionally biased region" description="Polar residues" evidence="2">
    <location>
        <begin position="489"/>
        <end position="505"/>
    </location>
</feature>
<dbReference type="AlphaFoldDB" id="A0AAD9PFU7"/>
<dbReference type="PANTHER" id="PTHR45901:SF3">
    <property type="entry name" value="LIPOXYGENASE HOMOLOGY DOMAIN-CONTAINING PROTEIN 1"/>
    <property type="match status" value="1"/>
</dbReference>
<dbReference type="SUPFAM" id="SSF49723">
    <property type="entry name" value="Lipase/lipooxygenase domain (PLAT/LH2 domain)"/>
    <property type="match status" value="4"/>
</dbReference>
<evidence type="ECO:0000313" key="4">
    <source>
        <dbReference type="EMBL" id="KAK2194039.1"/>
    </source>
</evidence>
<feature type="domain" description="PLAT" evidence="3">
    <location>
        <begin position="334"/>
        <end position="454"/>
    </location>
</feature>
<dbReference type="SMART" id="SM00308">
    <property type="entry name" value="LH2"/>
    <property type="match status" value="4"/>
</dbReference>
<dbReference type="InterPro" id="IPR052970">
    <property type="entry name" value="Inner_ear_hair_cell_LOXHD"/>
</dbReference>
<dbReference type="InterPro" id="IPR036392">
    <property type="entry name" value="PLAT/LH2_dom_sf"/>
</dbReference>
<feature type="domain" description="PLAT" evidence="3">
    <location>
        <begin position="176"/>
        <end position="294"/>
    </location>
</feature>
<feature type="domain" description="PLAT" evidence="3">
    <location>
        <begin position="45"/>
        <end position="166"/>
    </location>
</feature>
<organism evidence="4 5">
    <name type="scientific">Ridgeia piscesae</name>
    <name type="common">Tubeworm</name>
    <dbReference type="NCBI Taxonomy" id="27915"/>
    <lineage>
        <taxon>Eukaryota</taxon>
        <taxon>Metazoa</taxon>
        <taxon>Spiralia</taxon>
        <taxon>Lophotrochozoa</taxon>
        <taxon>Annelida</taxon>
        <taxon>Polychaeta</taxon>
        <taxon>Sedentaria</taxon>
        <taxon>Canalipalpata</taxon>
        <taxon>Sabellida</taxon>
        <taxon>Siboglinidae</taxon>
        <taxon>Ridgeia</taxon>
    </lineage>
</organism>
<dbReference type="Pfam" id="PF01477">
    <property type="entry name" value="PLAT"/>
    <property type="match status" value="4"/>
</dbReference>
<dbReference type="EMBL" id="JAODUO010000003">
    <property type="protein sequence ID" value="KAK2194039.1"/>
    <property type="molecule type" value="Genomic_DNA"/>
</dbReference>
<gene>
    <name evidence="4" type="ORF">NP493_3g07025</name>
</gene>
<dbReference type="CDD" id="cd01756">
    <property type="entry name" value="PLAT_repeat"/>
    <property type="match status" value="4"/>
</dbReference>
<feature type="region of interest" description="Disordered" evidence="2">
    <location>
        <begin position="423"/>
        <end position="567"/>
    </location>
</feature>
<dbReference type="Proteomes" id="UP001209878">
    <property type="component" value="Unassembled WGS sequence"/>
</dbReference>
<evidence type="ECO:0000256" key="1">
    <source>
        <dbReference type="PROSITE-ProRule" id="PRU00152"/>
    </source>
</evidence>
<feature type="domain" description="PLAT" evidence="3">
    <location>
        <begin position="1"/>
        <end position="32"/>
    </location>
</feature>
<feature type="compositionally biased region" description="Basic residues" evidence="2">
    <location>
        <begin position="426"/>
        <end position="435"/>
    </location>
</feature>
<reference evidence="4" key="1">
    <citation type="journal article" date="2023" name="Mol. Biol. Evol.">
        <title>Third-Generation Sequencing Reveals the Adaptive Role of the Epigenome in Three Deep-Sea Polychaetes.</title>
        <authorList>
            <person name="Perez M."/>
            <person name="Aroh O."/>
            <person name="Sun Y."/>
            <person name="Lan Y."/>
            <person name="Juniper S.K."/>
            <person name="Young C.R."/>
            <person name="Angers B."/>
            <person name="Qian P.Y."/>
        </authorList>
    </citation>
    <scope>NUCLEOTIDE SEQUENCE</scope>
    <source>
        <strain evidence="4">R07B-5</strain>
    </source>
</reference>
<dbReference type="Gene3D" id="2.40.180.10">
    <property type="entry name" value="Catalase core domain"/>
    <property type="match status" value="2"/>
</dbReference>
<evidence type="ECO:0000259" key="3">
    <source>
        <dbReference type="PROSITE" id="PS50095"/>
    </source>
</evidence>
<name>A0AAD9PFU7_RIDPI</name>
<protein>
    <recommendedName>
        <fullName evidence="3">PLAT domain-containing protein</fullName>
    </recommendedName>
</protein>
<keyword evidence="5" id="KW-1185">Reference proteome</keyword>
<comment type="caution">
    <text evidence="1">Lacks conserved residue(s) required for the propagation of feature annotation.</text>
</comment>
<sequence length="747" mass="84318">MENMATKKKYLFKCGRWLAVDEDDHEIVREIPAEGETIKKPEPLLKYAVSVFTGKRRGAGTDANVFMEIFGEQGDTGERPLQESKTNMNKFERGKASVDEFVIEAVNLKKIKKIRIGHDGKKPGSGWFLEKVVVKEMDDPDNNVVFECNRWLDVNEDDGQTVREITAGGTQMLSTTSYQISVKTGDISMAGTDANVHIKIFGDKGDTGTLQLKNADSSKNKFERGRTDIFRLEASDIGKVERIRIGHDGASAGSGWFLDEVRLDIPSKGLHYVFACHRWLDTREADGKIEIEMEPTHTEQGVIICVTIMSPCDVSLLCITVTVMSPCDVTVCKIPYEITVWTGDLSSAGTDANVFIQMYGENGKTEEYPLRNKTDNFEKDHIDKFKIEAADVGPLQKIRVGHDGKGMFAGWYLDKILIQRHPVTGSKRKRRKRSSASRPIQRGSSAPSENDDLASFRDRSSSVHRRNSRYATDSDDYDESPRVRRRKTAPSTQVSRRGSVSSTASDARHDLSRRRPTSPFMRSASHQSDEWDTEDEQRRGSRKHSFQRKRESRDKGKTPGEKTEETEETEDYWFVCRRWFAKREDDGKIVRELLPTDEHGHPLDTGLEEVTYKVTVYTGDVSGAGTDSNVFLTMTGEFGDTGERQLSESNNMNKFERNQEDVFTLTAVHLGQLKKVKIRHDNAGIGAAWFLGHIEVEDTKTKKVYFLPCQRWLAVKEDDGQIARELVPVDKALKGKLSRKDSTACPQ</sequence>
<dbReference type="PANTHER" id="PTHR45901">
    <property type="entry name" value="PROTEIN CBG12474"/>
    <property type="match status" value="1"/>
</dbReference>
<feature type="domain" description="PLAT" evidence="3">
    <location>
        <begin position="610"/>
        <end position="727"/>
    </location>
</feature>
<comment type="caution">
    <text evidence="4">The sequence shown here is derived from an EMBL/GenBank/DDBJ whole genome shotgun (WGS) entry which is preliminary data.</text>
</comment>
<feature type="compositionally biased region" description="Basic and acidic residues" evidence="2">
    <location>
        <begin position="548"/>
        <end position="563"/>
    </location>
</feature>
<dbReference type="PROSITE" id="PS50095">
    <property type="entry name" value="PLAT"/>
    <property type="match status" value="5"/>
</dbReference>
<evidence type="ECO:0000313" key="5">
    <source>
        <dbReference type="Proteomes" id="UP001209878"/>
    </source>
</evidence>
<evidence type="ECO:0000256" key="2">
    <source>
        <dbReference type="SAM" id="MobiDB-lite"/>
    </source>
</evidence>
<accession>A0AAD9PFU7</accession>
<dbReference type="InterPro" id="IPR001024">
    <property type="entry name" value="PLAT/LH2_dom"/>
</dbReference>